<organism evidence="1 2">
    <name type="scientific">Snuella sedimenti</name>
    <dbReference type="NCBI Taxonomy" id="2798802"/>
    <lineage>
        <taxon>Bacteria</taxon>
        <taxon>Pseudomonadati</taxon>
        <taxon>Bacteroidota</taxon>
        <taxon>Flavobacteriia</taxon>
        <taxon>Flavobacteriales</taxon>
        <taxon>Flavobacteriaceae</taxon>
        <taxon>Snuella</taxon>
    </lineage>
</organism>
<dbReference type="EMBL" id="JAELVQ010000002">
    <property type="protein sequence ID" value="MBJ6367118.1"/>
    <property type="molecule type" value="Genomic_DNA"/>
</dbReference>
<dbReference type="Pfam" id="PF13692">
    <property type="entry name" value="Glyco_trans_1_4"/>
    <property type="match status" value="1"/>
</dbReference>
<evidence type="ECO:0000313" key="2">
    <source>
        <dbReference type="Proteomes" id="UP000610931"/>
    </source>
</evidence>
<dbReference type="CDD" id="cd03801">
    <property type="entry name" value="GT4_PimA-like"/>
    <property type="match status" value="1"/>
</dbReference>
<name>A0A8J7J2N6_9FLAO</name>
<dbReference type="Gene3D" id="3.40.50.2000">
    <property type="entry name" value="Glycogen Phosphorylase B"/>
    <property type="match status" value="1"/>
</dbReference>
<gene>
    <name evidence="1" type="ORF">JF259_03345</name>
</gene>
<sequence length="415" mass="47786">MGKCLLIIGFVWPEPKSSAAGSRMMQLIYAFKKRGYVITFASPCAKSDNAFDLEDIGVSQETIVLNDSSFDVFVKDFNPDIVLFDRFMMEEQFGWRVAEQCPEALRILDTEDLHCLRKGRQQAFKEGKPFDLSYLFNDIAKREIASIYRSDLSLIISEAEMNILRTQFKVNDSLLCYLPFLLDAIEKEVIKKLPKFEQRQHFITIGNFMHIPNYNAVLYLKETIWPLIRRLLPNTELHVYGAYVSQKVTQLNSPKNGFFIKGFVDDVNLAMQQTRVCLAPIRFGAGLKGKLVDAMLNGTPCVTTSIGAEGLYGTDESNGFIEDIPEDFVQKAVSLYCDETLWDNMQQNGFKIINKRFNKEHFEDLFFKRIEAAIVNMKENRLHNFTGQMLQHHALQSTKFMSKWIALKNERKINI</sequence>
<dbReference type="SUPFAM" id="SSF53756">
    <property type="entry name" value="UDP-Glycosyltransferase/glycogen phosphorylase"/>
    <property type="match status" value="1"/>
</dbReference>
<evidence type="ECO:0000313" key="1">
    <source>
        <dbReference type="EMBL" id="MBJ6367118.1"/>
    </source>
</evidence>
<dbReference type="AlphaFoldDB" id="A0A8J7J2N6"/>
<keyword evidence="2" id="KW-1185">Reference proteome</keyword>
<dbReference type="Proteomes" id="UP000610931">
    <property type="component" value="Unassembled WGS sequence"/>
</dbReference>
<accession>A0A8J7J2N6</accession>
<dbReference type="RefSeq" id="WP_199113320.1">
    <property type="nucleotide sequence ID" value="NZ_JAELVQ010000002.1"/>
</dbReference>
<reference evidence="1" key="1">
    <citation type="submission" date="2020-12" db="EMBL/GenBank/DDBJ databases">
        <title>Snuella sp. nov., isolated from sediment in Incheon.</title>
        <authorList>
            <person name="Kim W."/>
        </authorList>
    </citation>
    <scope>NUCLEOTIDE SEQUENCE</scope>
    <source>
        <strain evidence="1">CAU 1569</strain>
    </source>
</reference>
<protein>
    <submittedName>
        <fullName evidence="1">Glycosyltransferase family 4 protein</fullName>
    </submittedName>
</protein>
<comment type="caution">
    <text evidence="1">The sequence shown here is derived from an EMBL/GenBank/DDBJ whole genome shotgun (WGS) entry which is preliminary data.</text>
</comment>
<proteinExistence type="predicted"/>